<dbReference type="PANTHER" id="PTHR28086:SF1">
    <property type="entry name" value="CU(2+) SUPPRESSING AND BLEOMYCIN SENSITIVE PROTEIN 1"/>
    <property type="match status" value="1"/>
</dbReference>
<feature type="compositionally biased region" description="Polar residues" evidence="1">
    <location>
        <begin position="228"/>
        <end position="245"/>
    </location>
</feature>
<dbReference type="STRING" id="1077348.A0A2G8RU26"/>
<feature type="region of interest" description="Disordered" evidence="1">
    <location>
        <begin position="493"/>
        <end position="518"/>
    </location>
</feature>
<dbReference type="Proteomes" id="UP000230002">
    <property type="component" value="Unassembled WGS sequence"/>
</dbReference>
<dbReference type="AlphaFoldDB" id="A0A2G8RU26"/>
<evidence type="ECO:0000313" key="2">
    <source>
        <dbReference type="EMBL" id="PIL25010.1"/>
    </source>
</evidence>
<evidence type="ECO:0000256" key="1">
    <source>
        <dbReference type="SAM" id="MobiDB-lite"/>
    </source>
</evidence>
<accession>A0A2G8RU26</accession>
<dbReference type="GO" id="GO:0005737">
    <property type="term" value="C:cytoplasm"/>
    <property type="evidence" value="ECO:0007669"/>
    <property type="project" value="TreeGrafter"/>
</dbReference>
<sequence length="518" mass="58695">MSPPVAQEELPILEAVINIRNRLTALKKNRGEFIKPSDVNQLYQMIVKQVTHLNEVRDDHTTYNNRLDTTLADVFNLLSLFFLTIGKTRECPATYSQMASMRGILDHMDESGVYNESDLAPFHRRLAELRNIVQADVESGKHPPAMTKLLERQLNECDNLLRKLQDSLSVLSPELIPIHERLVNIRRQLVALAAKETAREVALAQAKAELGLDSKSKSVRAELEGSVSEPNSKTPTRESTPTPKATSLDAHSKDKDGLRVKAELKPIQEELRKIDSKRVDGKFLGPGGMVPASQAVCSSLLEECFDIVQEIRAQDESKNVASSLRPIYDRLSEIRKELEQLVLTHRWSLRETDLWNYSLSLQEIDKMRVDGKFVDAEGNRPEGQYVLLYLLRRCYGLIYRLLSSSEPVSEELMPIANKLSTVKKCLNEVLKYGGPFSPRDLYPYQLALHQIDSMRKEGKFVGIDGTIPEGQGIVMAHLNECHELLEMLKESMDDAEEDDYIDGDEYDFDDPSSEEEQQ</sequence>
<dbReference type="EMBL" id="AYKW01000056">
    <property type="protein sequence ID" value="PIL25010.1"/>
    <property type="molecule type" value="Genomic_DNA"/>
</dbReference>
<name>A0A2G8RU26_9APHY</name>
<dbReference type="Pfam" id="PF10303">
    <property type="entry name" value="DUF2408"/>
    <property type="match status" value="2"/>
</dbReference>
<protein>
    <submittedName>
        <fullName evidence="2">Uncharacterized protein</fullName>
    </submittedName>
</protein>
<evidence type="ECO:0000313" key="3">
    <source>
        <dbReference type="Proteomes" id="UP000230002"/>
    </source>
</evidence>
<reference evidence="2 3" key="1">
    <citation type="journal article" date="2015" name="Sci. Rep.">
        <title>Chromosome-level genome map provides insights into diverse defense mechanisms in the medicinal fungus Ganoderma sinense.</title>
        <authorList>
            <person name="Zhu Y."/>
            <person name="Xu J."/>
            <person name="Sun C."/>
            <person name="Zhou S."/>
            <person name="Xu H."/>
            <person name="Nelson D.R."/>
            <person name="Qian J."/>
            <person name="Song J."/>
            <person name="Luo H."/>
            <person name="Xiang L."/>
            <person name="Li Y."/>
            <person name="Xu Z."/>
            <person name="Ji A."/>
            <person name="Wang L."/>
            <person name="Lu S."/>
            <person name="Hayward A."/>
            <person name="Sun W."/>
            <person name="Li X."/>
            <person name="Schwartz D.C."/>
            <person name="Wang Y."/>
            <person name="Chen S."/>
        </authorList>
    </citation>
    <scope>NUCLEOTIDE SEQUENCE [LARGE SCALE GENOMIC DNA]</scope>
    <source>
        <strain evidence="2 3">ZZ0214-1</strain>
    </source>
</reference>
<keyword evidence="3" id="KW-1185">Reference proteome</keyword>
<feature type="region of interest" description="Disordered" evidence="1">
    <location>
        <begin position="219"/>
        <end position="255"/>
    </location>
</feature>
<dbReference type="InterPro" id="IPR018810">
    <property type="entry name" value="UPF0662"/>
</dbReference>
<gene>
    <name evidence="2" type="ORF">GSI_12898</name>
</gene>
<proteinExistence type="predicted"/>
<organism evidence="2 3">
    <name type="scientific">Ganoderma sinense ZZ0214-1</name>
    <dbReference type="NCBI Taxonomy" id="1077348"/>
    <lineage>
        <taxon>Eukaryota</taxon>
        <taxon>Fungi</taxon>
        <taxon>Dikarya</taxon>
        <taxon>Basidiomycota</taxon>
        <taxon>Agaricomycotina</taxon>
        <taxon>Agaricomycetes</taxon>
        <taxon>Polyporales</taxon>
        <taxon>Polyporaceae</taxon>
        <taxon>Ganoderma</taxon>
    </lineage>
</organism>
<comment type="caution">
    <text evidence="2">The sequence shown here is derived from an EMBL/GenBank/DDBJ whole genome shotgun (WGS) entry which is preliminary data.</text>
</comment>
<dbReference type="OrthoDB" id="2011986at2759"/>
<dbReference type="PANTHER" id="PTHR28086">
    <property type="entry name" value="UPF0662 PROTEIN YPL260W"/>
    <property type="match status" value="1"/>
</dbReference>
<dbReference type="GO" id="GO:0005634">
    <property type="term" value="C:nucleus"/>
    <property type="evidence" value="ECO:0007669"/>
    <property type="project" value="TreeGrafter"/>
</dbReference>